<dbReference type="Pfam" id="PF13519">
    <property type="entry name" value="VWA_2"/>
    <property type="match status" value="1"/>
</dbReference>
<keyword evidence="4 6" id="KW-0472">Membrane</keyword>
<dbReference type="Gene3D" id="3.40.50.410">
    <property type="entry name" value="von Willebrand factor, type A domain"/>
    <property type="match status" value="1"/>
</dbReference>
<comment type="caution">
    <text evidence="8">The sequence shown here is derived from an EMBL/GenBank/DDBJ whole genome shotgun (WGS) entry which is preliminary data.</text>
</comment>
<dbReference type="PROSITE" id="PS50234">
    <property type="entry name" value="VWFA"/>
    <property type="match status" value="1"/>
</dbReference>
<dbReference type="PANTHER" id="PTHR22550">
    <property type="entry name" value="SPORE GERMINATION PROTEIN"/>
    <property type="match status" value="1"/>
</dbReference>
<keyword evidence="9" id="KW-1185">Reference proteome</keyword>
<keyword evidence="1" id="KW-1003">Cell membrane</keyword>
<dbReference type="AlphaFoldDB" id="A0A3A3FJF2"/>
<dbReference type="OrthoDB" id="8882959at2"/>
<keyword evidence="3 6" id="KW-1133">Transmembrane helix</keyword>
<dbReference type="EMBL" id="QYUO01000002">
    <property type="protein sequence ID" value="RJF95374.1"/>
    <property type="molecule type" value="Genomic_DNA"/>
</dbReference>
<feature type="transmembrane region" description="Helical" evidence="6">
    <location>
        <begin position="59"/>
        <end position="81"/>
    </location>
</feature>
<evidence type="ECO:0000256" key="5">
    <source>
        <dbReference type="SAM" id="MobiDB-lite"/>
    </source>
</evidence>
<keyword evidence="2 6" id="KW-0812">Transmembrane</keyword>
<feature type="domain" description="VWFA" evidence="7">
    <location>
        <begin position="87"/>
        <end position="310"/>
    </location>
</feature>
<dbReference type="InterPro" id="IPR036465">
    <property type="entry name" value="vWFA_dom_sf"/>
</dbReference>
<accession>A0A3A3FJF2</accession>
<evidence type="ECO:0000256" key="1">
    <source>
        <dbReference type="ARBA" id="ARBA00022475"/>
    </source>
</evidence>
<dbReference type="Proteomes" id="UP000265955">
    <property type="component" value="Unassembled WGS sequence"/>
</dbReference>
<sequence>MTFIWPTFLWCLLCVPLLVLSYWLLLRRRKKHAVRYAGLSIIKEAMGPSQRFRRHIPPLLFLMAFSVMLLAIARPAALITLPSQYETVILAIDVSGSMRANDVAPTRIAAAQAAVRGFVEQQPRNTRVGVVTFAGTAALTQPPTENRQDILDAIDRIQLQRATAIGSGILVSLKAIFPDVEFNLNSTDPRPAARDGPGSRALGDSPKDKRPDFKPVQPGSYMSAAIILLTDGQTTTGPDPVESSMMAAERGVRVFTVGIGTIEGEVVAGEGWSMHVRLDEDSLKKIANATGAEYFYAGTADDLSKVYKMLNSKLTLERKETEITALFAAAAACLALLSAMLSMLWFNRLL</sequence>
<dbReference type="RefSeq" id="WP_119770524.1">
    <property type="nucleotide sequence ID" value="NZ_QYUO01000002.1"/>
</dbReference>
<feature type="transmembrane region" description="Helical" evidence="6">
    <location>
        <begin position="6"/>
        <end position="26"/>
    </location>
</feature>
<protein>
    <submittedName>
        <fullName evidence="8">VWA domain-containing protein</fullName>
    </submittedName>
</protein>
<dbReference type="InterPro" id="IPR050768">
    <property type="entry name" value="UPF0353/GerABKA_families"/>
</dbReference>
<dbReference type="Pfam" id="PF00092">
    <property type="entry name" value="VWA"/>
    <property type="match status" value="1"/>
</dbReference>
<proteinExistence type="predicted"/>
<dbReference type="SUPFAM" id="SSF53300">
    <property type="entry name" value="vWA-like"/>
    <property type="match status" value="1"/>
</dbReference>
<name>A0A3A3FJF2_9BURK</name>
<dbReference type="Pfam" id="PF07584">
    <property type="entry name" value="BatA"/>
    <property type="match status" value="1"/>
</dbReference>
<gene>
    <name evidence="8" type="ORF">D3871_18300</name>
</gene>
<dbReference type="PANTHER" id="PTHR22550:SF5">
    <property type="entry name" value="LEUCINE ZIPPER PROTEIN 4"/>
    <property type="match status" value="1"/>
</dbReference>
<dbReference type="SMART" id="SM00327">
    <property type="entry name" value="VWA"/>
    <property type="match status" value="1"/>
</dbReference>
<dbReference type="InterPro" id="IPR002035">
    <property type="entry name" value="VWF_A"/>
</dbReference>
<feature type="transmembrane region" description="Helical" evidence="6">
    <location>
        <begin position="323"/>
        <end position="346"/>
    </location>
</feature>
<evidence type="ECO:0000256" key="3">
    <source>
        <dbReference type="ARBA" id="ARBA00022989"/>
    </source>
</evidence>
<evidence type="ECO:0000256" key="2">
    <source>
        <dbReference type="ARBA" id="ARBA00022692"/>
    </source>
</evidence>
<organism evidence="8 9">
    <name type="scientific">Noviherbaspirillum saxi</name>
    <dbReference type="NCBI Taxonomy" id="2320863"/>
    <lineage>
        <taxon>Bacteria</taxon>
        <taxon>Pseudomonadati</taxon>
        <taxon>Pseudomonadota</taxon>
        <taxon>Betaproteobacteria</taxon>
        <taxon>Burkholderiales</taxon>
        <taxon>Oxalobacteraceae</taxon>
        <taxon>Noviherbaspirillum</taxon>
    </lineage>
</organism>
<feature type="region of interest" description="Disordered" evidence="5">
    <location>
        <begin position="184"/>
        <end position="216"/>
    </location>
</feature>
<evidence type="ECO:0000256" key="4">
    <source>
        <dbReference type="ARBA" id="ARBA00023136"/>
    </source>
</evidence>
<evidence type="ECO:0000313" key="9">
    <source>
        <dbReference type="Proteomes" id="UP000265955"/>
    </source>
</evidence>
<evidence type="ECO:0000313" key="8">
    <source>
        <dbReference type="EMBL" id="RJF95374.1"/>
    </source>
</evidence>
<evidence type="ECO:0000259" key="7">
    <source>
        <dbReference type="PROSITE" id="PS50234"/>
    </source>
</evidence>
<dbReference type="InterPro" id="IPR024163">
    <property type="entry name" value="Aerotolerance_reg_N"/>
</dbReference>
<evidence type="ECO:0000256" key="6">
    <source>
        <dbReference type="SAM" id="Phobius"/>
    </source>
</evidence>
<reference evidence="9" key="1">
    <citation type="submission" date="2018-09" db="EMBL/GenBank/DDBJ databases">
        <authorList>
            <person name="Zhu H."/>
        </authorList>
    </citation>
    <scope>NUCLEOTIDE SEQUENCE [LARGE SCALE GENOMIC DNA]</scope>
    <source>
        <strain evidence="9">K1R23-30</strain>
    </source>
</reference>